<comment type="caution">
    <text evidence="2">The sequence shown here is derived from an EMBL/GenBank/DDBJ whole genome shotgun (WGS) entry which is preliminary data.</text>
</comment>
<evidence type="ECO:0000256" key="1">
    <source>
        <dbReference type="SAM" id="MobiDB-lite"/>
    </source>
</evidence>
<name>A0A2N5C390_9BURK</name>
<dbReference type="AlphaFoldDB" id="A0A2N5C390"/>
<sequence length="73" mass="8201">MQSPSTAYFDAHDLAVILKVTPAAVVRRSKRRPHTLPAPAPAPAHLGPRFPLRWRQADVDVWLTERASPHQDE</sequence>
<feature type="region of interest" description="Disordered" evidence="1">
    <location>
        <begin position="29"/>
        <end position="49"/>
    </location>
</feature>
<gene>
    <name evidence="2" type="ORF">CYJ10_30990</name>
</gene>
<reference evidence="2 3" key="1">
    <citation type="submission" date="2017-12" db="EMBL/GenBank/DDBJ databases">
        <title>Genome sequence of the active heterotrophic nitrifier-denitrifier, Cupriavidus pauculus UM1.</title>
        <authorList>
            <person name="Putonti C."/>
            <person name="Castignetti D."/>
        </authorList>
    </citation>
    <scope>NUCLEOTIDE SEQUENCE [LARGE SCALE GENOMIC DNA]</scope>
    <source>
        <strain evidence="2 3">UM1</strain>
    </source>
</reference>
<protein>
    <recommendedName>
        <fullName evidence="4">AlpA family phage regulatory protein</fullName>
    </recommendedName>
</protein>
<evidence type="ECO:0000313" key="3">
    <source>
        <dbReference type="Proteomes" id="UP000234341"/>
    </source>
</evidence>
<evidence type="ECO:0000313" key="2">
    <source>
        <dbReference type="EMBL" id="PLP96699.1"/>
    </source>
</evidence>
<dbReference type="OrthoDB" id="6903130at2"/>
<accession>A0A2N5C390</accession>
<proteinExistence type="predicted"/>
<dbReference type="Proteomes" id="UP000234341">
    <property type="component" value="Unassembled WGS sequence"/>
</dbReference>
<evidence type="ECO:0008006" key="4">
    <source>
        <dbReference type="Google" id="ProtNLM"/>
    </source>
</evidence>
<organism evidence="2 3">
    <name type="scientific">Cupriavidus pauculus</name>
    <dbReference type="NCBI Taxonomy" id="82633"/>
    <lineage>
        <taxon>Bacteria</taxon>
        <taxon>Pseudomonadati</taxon>
        <taxon>Pseudomonadota</taxon>
        <taxon>Betaproteobacteria</taxon>
        <taxon>Burkholderiales</taxon>
        <taxon>Burkholderiaceae</taxon>
        <taxon>Cupriavidus</taxon>
    </lineage>
</organism>
<dbReference type="EMBL" id="PJRP01000024">
    <property type="protein sequence ID" value="PLP96699.1"/>
    <property type="molecule type" value="Genomic_DNA"/>
</dbReference>